<accession>A0AAX3EQT6</accession>
<geneLocation type="plasmid" evidence="1 2">
    <name>unnamed5</name>
</geneLocation>
<organism evidence="1 2">
    <name type="scientific">Paenarthrobacter ureafaciens</name>
    <dbReference type="NCBI Taxonomy" id="37931"/>
    <lineage>
        <taxon>Bacteria</taxon>
        <taxon>Bacillati</taxon>
        <taxon>Actinomycetota</taxon>
        <taxon>Actinomycetes</taxon>
        <taxon>Micrococcales</taxon>
        <taxon>Micrococcaceae</taxon>
        <taxon>Paenarthrobacter</taxon>
    </lineage>
</organism>
<sequence length="124" mass="14119">MAENSSIDELVQDLESEPIQVVTLLRLREIFGYKRLGNRVLVDISKELANRGLGYFPREILDANEQPRQWEELRIFRKQSPVGKLVTAVLEPSHENDLFLKEASTNDETNAAAVLDQIRTLLGD</sequence>
<keyword evidence="1" id="KW-0614">Plasmid</keyword>
<dbReference type="Proteomes" id="UP001163293">
    <property type="component" value="Plasmid unnamed5"/>
</dbReference>
<dbReference type="EMBL" id="CP101190">
    <property type="protein sequence ID" value="UYW00184.1"/>
    <property type="molecule type" value="Genomic_DNA"/>
</dbReference>
<keyword evidence="2" id="KW-1185">Reference proteome</keyword>
<dbReference type="RefSeq" id="WP_069694806.1">
    <property type="nucleotide sequence ID" value="NZ_CP101190.1"/>
</dbReference>
<gene>
    <name evidence="1" type="ORF">NL394_23610</name>
</gene>
<dbReference type="AlphaFoldDB" id="A0AAX3EQT6"/>
<name>A0AAX3EQT6_PAEUR</name>
<evidence type="ECO:0000313" key="1">
    <source>
        <dbReference type="EMBL" id="UYW00184.1"/>
    </source>
</evidence>
<reference evidence="1" key="1">
    <citation type="submission" date="2022-07" db="EMBL/GenBank/DDBJ databases">
        <authorList>
            <person name="Wu T."/>
        </authorList>
    </citation>
    <scope>NUCLEOTIDE SEQUENCE</scope>
    <source>
        <strain evidence="1">SD-1</strain>
        <plasmid evidence="1">unnamed5</plasmid>
    </source>
</reference>
<proteinExistence type="predicted"/>
<protein>
    <submittedName>
        <fullName evidence="1">Uncharacterized protein</fullName>
    </submittedName>
</protein>
<evidence type="ECO:0000313" key="2">
    <source>
        <dbReference type="Proteomes" id="UP001163293"/>
    </source>
</evidence>